<keyword evidence="7" id="KW-0067">ATP-binding</keyword>
<evidence type="ECO:0000256" key="2">
    <source>
        <dbReference type="ARBA" id="ARBA00022741"/>
    </source>
</evidence>
<reference evidence="12 13" key="1">
    <citation type="submission" date="2022-03" db="EMBL/GenBank/DDBJ databases">
        <title>Metagenome-assembled genomes from swine fecal metagenomes.</title>
        <authorList>
            <person name="Holman D.B."/>
            <person name="Kommadath A."/>
        </authorList>
    </citation>
    <scope>NUCLEOTIDE SEQUENCE [LARGE SCALE GENOMIC DNA]</scope>
    <source>
        <strain evidence="12">SUG147</strain>
    </source>
</reference>
<dbReference type="AlphaFoldDB" id="A0AAE3FJP1"/>
<feature type="domain" description="PD-(D/E)XK endonuclease-like" evidence="10">
    <location>
        <begin position="741"/>
        <end position="1090"/>
    </location>
</feature>
<dbReference type="PANTHER" id="PTHR30591:SF1">
    <property type="entry name" value="RECBCD ENZYME SUBUNIT RECC"/>
    <property type="match status" value="1"/>
</dbReference>
<organism evidence="12 13">
    <name type="scientific">Candidatus Colimorpha enterica</name>
    <dbReference type="NCBI Taxonomy" id="3083063"/>
    <lineage>
        <taxon>Bacteria</taxon>
        <taxon>Pseudomonadati</taxon>
        <taxon>Bacteroidota</taxon>
        <taxon>Bacteroidia</taxon>
        <taxon>Bacteroidales</taxon>
        <taxon>Candidatus Colimorpha</taxon>
    </lineage>
</organism>
<dbReference type="InterPro" id="IPR049035">
    <property type="entry name" value="ADDB_N"/>
</dbReference>
<accession>A0AAE3FJP1</accession>
<dbReference type="PANTHER" id="PTHR30591">
    <property type="entry name" value="RECBCD ENZYME SUBUNIT RECC"/>
    <property type="match status" value="1"/>
</dbReference>
<dbReference type="Gene3D" id="3.90.320.10">
    <property type="match status" value="1"/>
</dbReference>
<evidence type="ECO:0000313" key="13">
    <source>
        <dbReference type="Proteomes" id="UP001139365"/>
    </source>
</evidence>
<comment type="caution">
    <text evidence="12">The sequence shown here is derived from an EMBL/GenBank/DDBJ whole genome shotgun (WGS) entry which is preliminary data.</text>
</comment>
<evidence type="ECO:0000256" key="9">
    <source>
        <dbReference type="ARBA" id="ARBA00023204"/>
    </source>
</evidence>
<evidence type="ECO:0000256" key="5">
    <source>
        <dbReference type="ARBA" id="ARBA00022806"/>
    </source>
</evidence>
<dbReference type="GO" id="GO:0006310">
    <property type="term" value="P:DNA recombination"/>
    <property type="evidence" value="ECO:0007669"/>
    <property type="project" value="TreeGrafter"/>
</dbReference>
<dbReference type="GO" id="GO:0003677">
    <property type="term" value="F:DNA binding"/>
    <property type="evidence" value="ECO:0007669"/>
    <property type="project" value="UniProtKB-KW"/>
</dbReference>
<dbReference type="GO" id="GO:0006281">
    <property type="term" value="P:DNA repair"/>
    <property type="evidence" value="ECO:0007669"/>
    <property type="project" value="UniProtKB-KW"/>
</dbReference>
<dbReference type="Pfam" id="PF12705">
    <property type="entry name" value="PDDEXK_1"/>
    <property type="match status" value="1"/>
</dbReference>
<evidence type="ECO:0000256" key="4">
    <source>
        <dbReference type="ARBA" id="ARBA00022801"/>
    </source>
</evidence>
<keyword evidence="2" id="KW-0547">Nucleotide-binding</keyword>
<sequence length="1099" mass="120512">MTEFIIGPAGSGKSTLIAKKIADRLSAGRRVILIVPEQSAVSAEAMVCSEAQSRGIPQTELEILNFRRLCNRVFRQYGGVAYNSVTPGAKALIMWQALFSSAPALKRYRNELADAKKFIPLLLSAVSEFKAYGITPAMLSDAAKEAEEDDKALSEKLSDLSLICSAYSHFAERGFSDPSDDLTRLAEVLSENRFFEGVDLFLDSFVGFTPQEFSVLSYAFRQADNVTVSLCLSDDDGAFAFENVKKTFDGLKRLSERHRGEAVVTKLPGTVRFSSEALSFLEKNLWSPGKCRAFEGDCTPIRTVVAEGAYSEAEFVANDILTKVIAGAAYRDFAVIARDIKSYSGIIDAVFAETGLPCHISERAELSEKPVFKLILSAFGIKNNGWNTADIVSYMKTGLSPVTPDECDTIESYAYQWSISGKRWYDGEDWFMNPDGFTDVMTEEGMKTLDEINAVRKKIVDPLSKLFESFDGTRTVRELCRAVWVFLHEVGADEKISSSGDPDEIRLWNSMCDSLDTLVTVLPEVKADTVLFANLLTLVVDQTNVGNLPSVIDEISLGSAGLMRTGNVKHVYLLGVNEGVFPAACGENGIFSDNDKALLETYGIILSPDSGIMSVNELFGFYTAACSASESVTVLCCGADAAGKKLKPSAAFTRIAEMFPGAERIYTDRMPLSDRIGTKKTSFPLCTLYPDTKEGAALSLIYSADPDFAPLLDGNRQPLFAGEEQLDPDAAAEVFGGDMPLTQSRLDRYVLCAFGFECDYVLKLKPKTRYEFGAADTGNLVHRILEKFFSAVTDEAGHIKELTAKERAELIDSIIGEFVSGIFCGHGRQQLTERAMNLFLRLRRSVTVLIDNLLEEFGQSDFVPAFFEMKITNGGAPGTVSPLEIPLPDGTKAYVYGVADRVDICRRGNDVYVRVVDYKTGSREFSLYDISLGLNLQMLLYLFSIWKDRGGNFRRTLGITGDIIPAGVLYCTAKPAEVSVTPEAAESDVLAKVADTLKRRGMAIGDETVLRMMERNLAGKYIPVTLKKDGTLKTSLTLESLEGIGKLMDQVCATAAKLAYGMKCGNVSARPLKDQKHDGCRFCPHRSVCRNPAAFMTVQ</sequence>
<dbReference type="EC" id="3.1.11.5" evidence="12"/>
<dbReference type="Gene3D" id="3.40.50.300">
    <property type="entry name" value="P-loop containing nucleotide triphosphate hydrolases"/>
    <property type="match status" value="4"/>
</dbReference>
<protein>
    <submittedName>
        <fullName evidence="12">Exodeoxyribonuclease V subunit gamma</fullName>
        <ecNumber evidence="12">3.1.11.5</ecNumber>
    </submittedName>
</protein>
<feature type="domain" description="ATP-dependent helicase/deoxyribonuclease subunit B N-terminal" evidence="11">
    <location>
        <begin position="4"/>
        <end position="282"/>
    </location>
</feature>
<evidence type="ECO:0000256" key="3">
    <source>
        <dbReference type="ARBA" id="ARBA00022763"/>
    </source>
</evidence>
<evidence type="ECO:0000313" key="12">
    <source>
        <dbReference type="EMBL" id="MCI5756127.1"/>
    </source>
</evidence>
<keyword evidence="1" id="KW-0540">Nuclease</keyword>
<evidence type="ECO:0000256" key="6">
    <source>
        <dbReference type="ARBA" id="ARBA00022839"/>
    </source>
</evidence>
<evidence type="ECO:0000256" key="1">
    <source>
        <dbReference type="ARBA" id="ARBA00022722"/>
    </source>
</evidence>
<dbReference type="InterPro" id="IPR038726">
    <property type="entry name" value="PDDEXK_AddAB-type"/>
</dbReference>
<evidence type="ECO:0000259" key="10">
    <source>
        <dbReference type="Pfam" id="PF12705"/>
    </source>
</evidence>
<gene>
    <name evidence="12" type="ORF">MR241_07530</name>
</gene>
<keyword evidence="3" id="KW-0227">DNA damage</keyword>
<proteinExistence type="predicted"/>
<evidence type="ECO:0000259" key="11">
    <source>
        <dbReference type="Pfam" id="PF21445"/>
    </source>
</evidence>
<dbReference type="GO" id="GO:0005524">
    <property type="term" value="F:ATP binding"/>
    <property type="evidence" value="ECO:0007669"/>
    <property type="project" value="UniProtKB-KW"/>
</dbReference>
<keyword evidence="8" id="KW-0238">DNA-binding</keyword>
<dbReference type="EMBL" id="JALEMU010000123">
    <property type="protein sequence ID" value="MCI5756127.1"/>
    <property type="molecule type" value="Genomic_DNA"/>
</dbReference>
<evidence type="ECO:0000256" key="7">
    <source>
        <dbReference type="ARBA" id="ARBA00022840"/>
    </source>
</evidence>
<dbReference type="SUPFAM" id="SSF52540">
    <property type="entry name" value="P-loop containing nucleoside triphosphate hydrolases"/>
    <property type="match status" value="2"/>
</dbReference>
<dbReference type="GO" id="GO:0004386">
    <property type="term" value="F:helicase activity"/>
    <property type="evidence" value="ECO:0007669"/>
    <property type="project" value="UniProtKB-KW"/>
</dbReference>
<keyword evidence="6" id="KW-0269">Exonuclease</keyword>
<keyword evidence="4 12" id="KW-0378">Hydrolase</keyword>
<name>A0AAE3FJP1_9BACT</name>
<keyword evidence="9" id="KW-0234">DNA repair</keyword>
<dbReference type="Pfam" id="PF21445">
    <property type="entry name" value="ADDB_N"/>
    <property type="match status" value="1"/>
</dbReference>
<dbReference type="GO" id="GO:0008854">
    <property type="term" value="F:exodeoxyribonuclease V activity"/>
    <property type="evidence" value="ECO:0007669"/>
    <property type="project" value="UniProtKB-EC"/>
</dbReference>
<evidence type="ECO:0000256" key="8">
    <source>
        <dbReference type="ARBA" id="ARBA00023125"/>
    </source>
</evidence>
<dbReference type="InterPro" id="IPR027417">
    <property type="entry name" value="P-loop_NTPase"/>
</dbReference>
<dbReference type="Proteomes" id="UP001139365">
    <property type="component" value="Unassembled WGS sequence"/>
</dbReference>
<keyword evidence="5" id="KW-0347">Helicase</keyword>
<dbReference type="InterPro" id="IPR011604">
    <property type="entry name" value="PDDEXK-like_dom_sf"/>
</dbReference>